<feature type="transmembrane region" description="Helical" evidence="1">
    <location>
        <begin position="26"/>
        <end position="44"/>
    </location>
</feature>
<keyword evidence="3" id="KW-1185">Reference proteome</keyword>
<protein>
    <submittedName>
        <fullName evidence="2">YeeE/YedE family protein</fullName>
    </submittedName>
</protein>
<feature type="transmembrane region" description="Helical" evidence="1">
    <location>
        <begin position="50"/>
        <end position="72"/>
    </location>
</feature>
<dbReference type="InterPro" id="IPR007272">
    <property type="entry name" value="Sulf_transp_TsuA/YedE"/>
</dbReference>
<name>A0A942UT16_9FIRM</name>
<comment type="caution">
    <text evidence="2">The sequence shown here is derived from an EMBL/GenBank/DDBJ whole genome shotgun (WGS) entry which is preliminary data.</text>
</comment>
<keyword evidence="1" id="KW-0472">Membrane</keyword>
<gene>
    <name evidence="2" type="ORF">GOQ27_06215</name>
</gene>
<dbReference type="RefSeq" id="WP_203365973.1">
    <property type="nucleotide sequence ID" value="NZ_WSFT01000028.1"/>
</dbReference>
<sequence length="229" mass="25320">MSSKKIEELKKRRQIEIRKKKDQKTYALLVLALWMILLLTFIYTDYQYTSVWIIGLLIGITLQRTRFCFTAGFRDPVLVGSTSILKAIILGLIISTIGFAFIQYFAIGGKEIVIANVPGNIYPVGIHTAVGAVIFGIGMVIAGGCVSGTVMRIGEGFILQIVVMVGIIIGTILGASSFKFWDLNVIKDTKEIYLPSFVGLPLATILQIIALVGLYILADWYHKKNNIML</sequence>
<dbReference type="AlphaFoldDB" id="A0A942UT16"/>
<proteinExistence type="predicted"/>
<evidence type="ECO:0000313" key="3">
    <source>
        <dbReference type="Proteomes" id="UP000724672"/>
    </source>
</evidence>
<feature type="transmembrane region" description="Helical" evidence="1">
    <location>
        <begin position="157"/>
        <end position="178"/>
    </location>
</feature>
<reference evidence="2" key="1">
    <citation type="submission" date="2019-12" db="EMBL/GenBank/DDBJ databases">
        <title>Clostridiaceae gen. nov. sp. nov., isolated from sediment in Xinjiang, China.</title>
        <authorList>
            <person name="Zhang R."/>
        </authorList>
    </citation>
    <scope>NUCLEOTIDE SEQUENCE</scope>
    <source>
        <strain evidence="2">D2Q-11</strain>
    </source>
</reference>
<dbReference type="Pfam" id="PF04143">
    <property type="entry name" value="Sulf_transp"/>
    <property type="match status" value="1"/>
</dbReference>
<keyword evidence="1" id="KW-1133">Transmembrane helix</keyword>
<feature type="transmembrane region" description="Helical" evidence="1">
    <location>
        <begin position="198"/>
        <end position="218"/>
    </location>
</feature>
<feature type="transmembrane region" description="Helical" evidence="1">
    <location>
        <begin position="126"/>
        <end position="150"/>
    </location>
</feature>
<evidence type="ECO:0000313" key="2">
    <source>
        <dbReference type="EMBL" id="MBS4538048.1"/>
    </source>
</evidence>
<feature type="transmembrane region" description="Helical" evidence="1">
    <location>
        <begin position="84"/>
        <end position="106"/>
    </location>
</feature>
<accession>A0A942UT16</accession>
<keyword evidence="1" id="KW-0812">Transmembrane</keyword>
<organism evidence="2 3">
    <name type="scientific">Anaeromonas frigoriresistens</name>
    <dbReference type="NCBI Taxonomy" id="2683708"/>
    <lineage>
        <taxon>Bacteria</taxon>
        <taxon>Bacillati</taxon>
        <taxon>Bacillota</taxon>
        <taxon>Tissierellia</taxon>
        <taxon>Tissierellales</taxon>
        <taxon>Thermohalobacteraceae</taxon>
        <taxon>Anaeromonas</taxon>
    </lineage>
</organism>
<evidence type="ECO:0000256" key="1">
    <source>
        <dbReference type="SAM" id="Phobius"/>
    </source>
</evidence>
<dbReference type="Proteomes" id="UP000724672">
    <property type="component" value="Unassembled WGS sequence"/>
</dbReference>
<dbReference type="EMBL" id="WSFT01000028">
    <property type="protein sequence ID" value="MBS4538048.1"/>
    <property type="molecule type" value="Genomic_DNA"/>
</dbReference>